<comment type="subcellular location">
    <subcellularLocation>
        <location evidence="1">Cell membrane</location>
        <topology evidence="1">Multi-pass membrane protein</topology>
    </subcellularLocation>
    <subcellularLocation>
        <location evidence="8">Membrane</location>
        <topology evidence="8">Multi-pass membrane protein</topology>
    </subcellularLocation>
</comment>
<dbReference type="Pfam" id="PF01544">
    <property type="entry name" value="CorA"/>
    <property type="match status" value="1"/>
</dbReference>
<dbReference type="InterPro" id="IPR004488">
    <property type="entry name" value="Mg/Co-transport_prot_CorA"/>
</dbReference>
<evidence type="ECO:0000256" key="3">
    <source>
        <dbReference type="ARBA" id="ARBA00022448"/>
    </source>
</evidence>
<evidence type="ECO:0000256" key="9">
    <source>
        <dbReference type="SAM" id="MobiDB-lite"/>
    </source>
</evidence>
<gene>
    <name evidence="8" type="primary">corA</name>
    <name evidence="10" type="ORF">MPL3356_180109</name>
</gene>
<name>A0A090DNS8_MESPL</name>
<keyword evidence="3 8" id="KW-0813">Transport</keyword>
<dbReference type="PANTHER" id="PTHR46494:SF1">
    <property type="entry name" value="CORA FAMILY METAL ION TRANSPORTER (EUROFUNG)"/>
    <property type="match status" value="1"/>
</dbReference>
<dbReference type="InterPro" id="IPR045861">
    <property type="entry name" value="CorA_cytoplasmic_dom"/>
</dbReference>
<dbReference type="FunFam" id="1.20.58.340:FF:000012">
    <property type="entry name" value="Magnesium transport protein CorA"/>
    <property type="match status" value="1"/>
</dbReference>
<evidence type="ECO:0000313" key="10">
    <source>
        <dbReference type="EMBL" id="CDX15498.1"/>
    </source>
</evidence>
<evidence type="ECO:0000256" key="6">
    <source>
        <dbReference type="ARBA" id="ARBA00022989"/>
    </source>
</evidence>
<dbReference type="STRING" id="69974.MPLDJ20_20664"/>
<keyword evidence="7 8" id="KW-0472">Membrane</keyword>
<dbReference type="GO" id="GO:0015087">
    <property type="term" value="F:cobalt ion transmembrane transporter activity"/>
    <property type="evidence" value="ECO:0007669"/>
    <property type="project" value="UniProtKB-UniRule"/>
</dbReference>
<evidence type="ECO:0000256" key="1">
    <source>
        <dbReference type="ARBA" id="ARBA00004651"/>
    </source>
</evidence>
<reference evidence="11" key="1">
    <citation type="submission" date="2014-08" db="EMBL/GenBank/DDBJ databases">
        <authorList>
            <person name="Moulin L."/>
        </authorList>
    </citation>
    <scope>NUCLEOTIDE SEQUENCE [LARGE SCALE GENOMIC DNA]</scope>
</reference>
<evidence type="ECO:0000256" key="4">
    <source>
        <dbReference type="ARBA" id="ARBA00022475"/>
    </source>
</evidence>
<dbReference type="CDD" id="cd12828">
    <property type="entry name" value="TmCorA-like_1"/>
    <property type="match status" value="1"/>
</dbReference>
<dbReference type="InterPro" id="IPR045863">
    <property type="entry name" value="CorA_TM1_TM2"/>
</dbReference>
<dbReference type="GO" id="GO:0005886">
    <property type="term" value="C:plasma membrane"/>
    <property type="evidence" value="ECO:0007669"/>
    <property type="project" value="UniProtKB-SubCell"/>
</dbReference>
<dbReference type="Gene3D" id="1.20.58.340">
    <property type="entry name" value="Magnesium transport protein CorA, transmembrane region"/>
    <property type="match status" value="2"/>
</dbReference>
<keyword evidence="11" id="KW-1185">Reference proteome</keyword>
<dbReference type="PANTHER" id="PTHR46494">
    <property type="entry name" value="CORA FAMILY METAL ION TRANSPORTER (EUROFUNG)"/>
    <property type="match status" value="1"/>
</dbReference>
<evidence type="ECO:0000256" key="5">
    <source>
        <dbReference type="ARBA" id="ARBA00022692"/>
    </source>
</evidence>
<dbReference type="GO" id="GO:0000287">
    <property type="term" value="F:magnesium ion binding"/>
    <property type="evidence" value="ECO:0007669"/>
    <property type="project" value="TreeGrafter"/>
</dbReference>
<dbReference type="InterPro" id="IPR002523">
    <property type="entry name" value="MgTranspt_CorA/ZnTranspt_ZntB"/>
</dbReference>
<feature type="transmembrane region" description="Helical" evidence="8">
    <location>
        <begin position="297"/>
        <end position="318"/>
    </location>
</feature>
<comment type="similarity">
    <text evidence="2 8">Belongs to the CorA metal ion transporter (MIT) (TC 1.A.35) family.</text>
</comment>
<protein>
    <recommendedName>
        <fullName evidence="8">Magnesium transport protein CorA</fullName>
    </recommendedName>
</protein>
<evidence type="ECO:0000256" key="8">
    <source>
        <dbReference type="RuleBase" id="RU362010"/>
    </source>
</evidence>
<proteinExistence type="inferred from homology"/>
<keyword evidence="4 8" id="KW-1003">Cell membrane</keyword>
<dbReference type="Gene3D" id="3.30.460.20">
    <property type="entry name" value="CorA soluble domain-like"/>
    <property type="match status" value="1"/>
</dbReference>
<dbReference type="SUPFAM" id="SSF143865">
    <property type="entry name" value="CorA soluble domain-like"/>
    <property type="match status" value="1"/>
</dbReference>
<evidence type="ECO:0000256" key="2">
    <source>
        <dbReference type="ARBA" id="ARBA00009765"/>
    </source>
</evidence>
<keyword evidence="8" id="KW-0460">Magnesium</keyword>
<keyword evidence="6 8" id="KW-1133">Transmembrane helix</keyword>
<dbReference type="AlphaFoldDB" id="A0A090DNS8"/>
<organism evidence="10 11">
    <name type="scientific">Mesorhizobium plurifarium</name>
    <dbReference type="NCBI Taxonomy" id="69974"/>
    <lineage>
        <taxon>Bacteria</taxon>
        <taxon>Pseudomonadati</taxon>
        <taxon>Pseudomonadota</taxon>
        <taxon>Alphaproteobacteria</taxon>
        <taxon>Hyphomicrobiales</taxon>
        <taxon>Phyllobacteriaceae</taxon>
        <taxon>Mesorhizobium</taxon>
    </lineage>
</organism>
<dbReference type="EMBL" id="CCMZ01000010">
    <property type="protein sequence ID" value="CDX15498.1"/>
    <property type="molecule type" value="Genomic_DNA"/>
</dbReference>
<comment type="function">
    <text evidence="8">Mediates influx of magnesium ions.</text>
</comment>
<dbReference type="Proteomes" id="UP000045285">
    <property type="component" value="Unassembled WGS sequence"/>
</dbReference>
<evidence type="ECO:0000256" key="7">
    <source>
        <dbReference type="ARBA" id="ARBA00023136"/>
    </source>
</evidence>
<keyword evidence="5 8" id="KW-0812">Transmembrane</keyword>
<keyword evidence="8" id="KW-0406">Ion transport</keyword>
<feature type="region of interest" description="Disordered" evidence="9">
    <location>
        <begin position="1"/>
        <end position="27"/>
    </location>
</feature>
<sequence length="364" mass="41518">MAKADTGKKRAPLRTRRPPVGASPGTLIADPAARRSELRLTLISSQKYETIDNASIDDLNTHCEKWPVVWLDCTGLANIPLIEEIGRIFNLHPLALEDVVNTGQRPKVDFYEDHAFVVMRMIDDVTSHRYEQIALFFGRNFVVTFQEREGDPFDPVRKRIAAAMPNRLRSRGADYLAYALIDAIVDSYFPPIEAASELVDGIEDEMLNKPHKHQMRQLHGLRRDANVLKGVLWPMRDALATLIRNDVPFVKAETKIFFNDTLDHSLRLIELVENQRDMLTGLIEMHVSLTQARTNDVISYLTIVSVIFMPLTFLVGVWGMNFDPESSPWNMPELKAYYGYPASLMFMAIVAVGLIAFFKWKKWL</sequence>
<dbReference type="SUPFAM" id="SSF144083">
    <property type="entry name" value="Magnesium transport protein CorA, transmembrane region"/>
    <property type="match status" value="1"/>
</dbReference>
<dbReference type="GO" id="GO:0050897">
    <property type="term" value="F:cobalt ion binding"/>
    <property type="evidence" value="ECO:0007669"/>
    <property type="project" value="TreeGrafter"/>
</dbReference>
<feature type="transmembrane region" description="Helical" evidence="8">
    <location>
        <begin position="338"/>
        <end position="358"/>
    </location>
</feature>
<evidence type="ECO:0000313" key="11">
    <source>
        <dbReference type="Proteomes" id="UP000045285"/>
    </source>
</evidence>
<dbReference type="NCBIfam" id="TIGR00383">
    <property type="entry name" value="corA"/>
    <property type="match status" value="1"/>
</dbReference>
<dbReference type="GO" id="GO:0015095">
    <property type="term" value="F:magnesium ion transmembrane transporter activity"/>
    <property type="evidence" value="ECO:0007669"/>
    <property type="project" value="UniProtKB-UniRule"/>
</dbReference>
<accession>A0A090DNS8</accession>